<evidence type="ECO:0000256" key="1">
    <source>
        <dbReference type="ARBA" id="ARBA00022679"/>
    </source>
</evidence>
<dbReference type="Gene3D" id="3.40.50.20">
    <property type="match status" value="1"/>
</dbReference>
<evidence type="ECO:0000259" key="4">
    <source>
        <dbReference type="Pfam" id="PF17836"/>
    </source>
</evidence>
<dbReference type="PROSITE" id="PS00101">
    <property type="entry name" value="HEXAPEP_TRANSFERASES"/>
    <property type="match status" value="1"/>
</dbReference>
<dbReference type="EMBL" id="JACVVD010000002">
    <property type="protein sequence ID" value="MBD0379948.1"/>
    <property type="molecule type" value="Genomic_DNA"/>
</dbReference>
<keyword evidence="3" id="KW-0812">Transmembrane</keyword>
<keyword evidence="2" id="KW-0677">Repeat</keyword>
<reference evidence="5" key="1">
    <citation type="submission" date="2020-09" db="EMBL/GenBank/DDBJ databases">
        <title>Draft Genome Sequence of Paenibacillus sp. WST5.</title>
        <authorList>
            <person name="Bao Z."/>
        </authorList>
    </citation>
    <scope>NUCLEOTIDE SEQUENCE</scope>
    <source>
        <strain evidence="5">WST5</strain>
    </source>
</reference>
<dbReference type="AlphaFoldDB" id="A0A926QIT4"/>
<dbReference type="InterPro" id="IPR018357">
    <property type="entry name" value="Hexapep_transf_CS"/>
</dbReference>
<organism evidence="5 6">
    <name type="scientific">Paenibacillus sedimenti</name>
    <dbReference type="NCBI Taxonomy" id="2770274"/>
    <lineage>
        <taxon>Bacteria</taxon>
        <taxon>Bacillati</taxon>
        <taxon>Bacillota</taxon>
        <taxon>Bacilli</taxon>
        <taxon>Bacillales</taxon>
        <taxon>Paenibacillaceae</taxon>
        <taxon>Paenibacillus</taxon>
    </lineage>
</organism>
<evidence type="ECO:0000313" key="5">
    <source>
        <dbReference type="EMBL" id="MBD0379948.1"/>
    </source>
</evidence>
<dbReference type="Gene3D" id="2.160.10.10">
    <property type="entry name" value="Hexapeptide repeat proteins"/>
    <property type="match status" value="1"/>
</dbReference>
<keyword evidence="6" id="KW-1185">Reference proteome</keyword>
<dbReference type="PANTHER" id="PTHR43300">
    <property type="entry name" value="ACETYLTRANSFERASE"/>
    <property type="match status" value="1"/>
</dbReference>
<comment type="caution">
    <text evidence="5">The sequence shown here is derived from an EMBL/GenBank/DDBJ whole genome shotgun (WGS) entry which is preliminary data.</text>
</comment>
<dbReference type="GO" id="GO:0016740">
    <property type="term" value="F:transferase activity"/>
    <property type="evidence" value="ECO:0007669"/>
    <property type="project" value="UniProtKB-KW"/>
</dbReference>
<dbReference type="Proteomes" id="UP000650466">
    <property type="component" value="Unassembled WGS sequence"/>
</dbReference>
<sequence>MEYTATLYIIGAGSLGIMTLDILLACKFQEPIAFIDNNEQMIGQSRYGVPILGPMDTVLSQKGISENSKFIIAIANNAIRQQTFKKYNHFIYMNAIHPKSVISPFASLGYGNIILPGVVIDPEVKIGNHVIINKSVSIGHNTVLSDFSQVAHGVSIGGYSCLKERVFIGLGAALLPSVTIGKNSVVGAGAVVTRDVAENCTVVGVPAKPMNFVKGDG</sequence>
<dbReference type="InterPro" id="IPR050179">
    <property type="entry name" value="Trans_hexapeptide_repeat"/>
</dbReference>
<dbReference type="SUPFAM" id="SSF51161">
    <property type="entry name" value="Trimeric LpxA-like enzymes"/>
    <property type="match status" value="1"/>
</dbReference>
<evidence type="ECO:0000313" key="6">
    <source>
        <dbReference type="Proteomes" id="UP000650466"/>
    </source>
</evidence>
<dbReference type="RefSeq" id="WP_188173725.1">
    <property type="nucleotide sequence ID" value="NZ_JACVVD010000002.1"/>
</dbReference>
<proteinExistence type="predicted"/>
<keyword evidence="3" id="KW-0472">Membrane</keyword>
<keyword evidence="1" id="KW-0808">Transferase</keyword>
<dbReference type="PANTHER" id="PTHR43300:SF7">
    <property type="entry name" value="UDP-N-ACETYLBACILLOSAMINE N-ACETYLTRANSFERASE"/>
    <property type="match status" value="1"/>
</dbReference>
<protein>
    <submittedName>
        <fullName evidence="5">Acetyltransferase</fullName>
    </submittedName>
</protein>
<accession>A0A926QIT4</accession>
<keyword evidence="3" id="KW-1133">Transmembrane helix</keyword>
<dbReference type="InterPro" id="IPR011004">
    <property type="entry name" value="Trimer_LpxA-like_sf"/>
</dbReference>
<dbReference type="InterPro" id="IPR020019">
    <property type="entry name" value="AcTrfase_PglD-like"/>
</dbReference>
<feature type="domain" description="PglD N-terminal" evidence="4">
    <location>
        <begin position="7"/>
        <end position="86"/>
    </location>
</feature>
<name>A0A926QIT4_9BACL</name>
<dbReference type="NCBIfam" id="TIGR03570">
    <property type="entry name" value="NeuD_NnaD"/>
    <property type="match status" value="1"/>
</dbReference>
<evidence type="ECO:0000256" key="2">
    <source>
        <dbReference type="ARBA" id="ARBA00022737"/>
    </source>
</evidence>
<feature type="transmembrane region" description="Helical" evidence="3">
    <location>
        <begin position="6"/>
        <end position="26"/>
    </location>
</feature>
<dbReference type="Pfam" id="PF17836">
    <property type="entry name" value="PglD_N"/>
    <property type="match status" value="1"/>
</dbReference>
<dbReference type="CDD" id="cd03360">
    <property type="entry name" value="LbH_AT_putative"/>
    <property type="match status" value="1"/>
</dbReference>
<evidence type="ECO:0000256" key="3">
    <source>
        <dbReference type="SAM" id="Phobius"/>
    </source>
</evidence>
<gene>
    <name evidence="5" type="ORF">ICC18_07475</name>
</gene>
<dbReference type="InterPro" id="IPR041561">
    <property type="entry name" value="PglD_N"/>
</dbReference>